<evidence type="ECO:0000313" key="2">
    <source>
        <dbReference type="EMBL" id="CAB5230165.1"/>
    </source>
</evidence>
<reference evidence="2" key="1">
    <citation type="submission" date="2020-05" db="EMBL/GenBank/DDBJ databases">
        <authorList>
            <person name="Chiriac C."/>
            <person name="Salcher M."/>
            <person name="Ghai R."/>
            <person name="Kavagutti S V."/>
        </authorList>
    </citation>
    <scope>NUCLEOTIDE SEQUENCE</scope>
</reference>
<proteinExistence type="predicted"/>
<protein>
    <submittedName>
        <fullName evidence="2">Uncharacterized protein</fullName>
    </submittedName>
</protein>
<name>A0A6J7XKY6_9CAUD</name>
<sequence>MKHRAYTGTSDGVAKGRRAGMIEFIKQMGIITDGALWNNGDFGVRDIKGKAGQLSVHATGRACDLSYRHLPNHKDASNTKGKPEGRKHALEACRIMVKNADLLQIEMIIDYFPEPHGRAWKCDRNGWVKYDRHMVSGSPGGDWLHVELSPAMADDAVAVRSAFKQISEQMANG</sequence>
<dbReference type="EMBL" id="LR798417">
    <property type="protein sequence ID" value="CAB5230165.1"/>
    <property type="molecule type" value="Genomic_DNA"/>
</dbReference>
<evidence type="ECO:0000313" key="1">
    <source>
        <dbReference type="EMBL" id="CAB4203991.1"/>
    </source>
</evidence>
<gene>
    <name evidence="1" type="ORF">UFOVP1389_16</name>
    <name evidence="2" type="ORF">UFOVP1566_46</name>
</gene>
<organism evidence="2">
    <name type="scientific">uncultured Caudovirales phage</name>
    <dbReference type="NCBI Taxonomy" id="2100421"/>
    <lineage>
        <taxon>Viruses</taxon>
        <taxon>Duplodnaviria</taxon>
        <taxon>Heunggongvirae</taxon>
        <taxon>Uroviricota</taxon>
        <taxon>Caudoviricetes</taxon>
        <taxon>Peduoviridae</taxon>
        <taxon>Maltschvirus</taxon>
        <taxon>Maltschvirus maltsch</taxon>
    </lineage>
</organism>
<accession>A0A6J7XKY6</accession>
<dbReference type="EMBL" id="LR797342">
    <property type="protein sequence ID" value="CAB4203991.1"/>
    <property type="molecule type" value="Genomic_DNA"/>
</dbReference>